<dbReference type="HOGENOM" id="CLU_3098114_0_0_9"/>
<name>G9XTY0_DESHA</name>
<gene>
    <name evidence="1" type="ORF">HMPREF0322_04438</name>
</gene>
<evidence type="ECO:0000313" key="2">
    <source>
        <dbReference type="Proteomes" id="UP000004416"/>
    </source>
</evidence>
<dbReference type="EMBL" id="AFZX01000116">
    <property type="protein sequence ID" value="EHL04865.1"/>
    <property type="molecule type" value="Genomic_DNA"/>
</dbReference>
<sequence length="51" mass="5646">MLQSTGAVYDGSFLNTCSNSGFIRYHSIPAGQEAAYNEDNYTPRACPRDKK</sequence>
<dbReference type="Proteomes" id="UP000004416">
    <property type="component" value="Unassembled WGS sequence"/>
</dbReference>
<proteinExistence type="predicted"/>
<dbReference type="AlphaFoldDB" id="G9XTY0"/>
<dbReference type="PATRIC" id="fig|537010.4.peg.4139"/>
<evidence type="ECO:0000313" key="1">
    <source>
        <dbReference type="EMBL" id="EHL04865.1"/>
    </source>
</evidence>
<organism evidence="1 2">
    <name type="scientific">Desulfitobacterium hafniense DP7</name>
    <dbReference type="NCBI Taxonomy" id="537010"/>
    <lineage>
        <taxon>Bacteria</taxon>
        <taxon>Bacillati</taxon>
        <taxon>Bacillota</taxon>
        <taxon>Clostridia</taxon>
        <taxon>Eubacteriales</taxon>
        <taxon>Desulfitobacteriaceae</taxon>
        <taxon>Desulfitobacterium</taxon>
    </lineage>
</organism>
<accession>G9XTY0</accession>
<comment type="caution">
    <text evidence="1">The sequence shown here is derived from an EMBL/GenBank/DDBJ whole genome shotgun (WGS) entry which is preliminary data.</text>
</comment>
<protein>
    <submittedName>
        <fullName evidence="1">Uncharacterized protein</fullName>
    </submittedName>
</protein>
<reference evidence="1 2" key="1">
    <citation type="submission" date="2011-08" db="EMBL/GenBank/DDBJ databases">
        <authorList>
            <person name="Weinstock G."/>
            <person name="Sodergren E."/>
            <person name="Clifton S."/>
            <person name="Fulton L."/>
            <person name="Fulton B."/>
            <person name="Courtney L."/>
            <person name="Fronick C."/>
            <person name="Harrison M."/>
            <person name="Strong C."/>
            <person name="Farmer C."/>
            <person name="Delahaunty K."/>
            <person name="Markovic C."/>
            <person name="Hall O."/>
            <person name="Minx P."/>
            <person name="Tomlinson C."/>
            <person name="Mitreva M."/>
            <person name="Hou S."/>
            <person name="Chen J."/>
            <person name="Wollam A."/>
            <person name="Pepin K.H."/>
            <person name="Johnson M."/>
            <person name="Bhonagiri V."/>
            <person name="Zhang X."/>
            <person name="Suruliraj S."/>
            <person name="Warren W."/>
            <person name="Chinwalla A."/>
            <person name="Mardis E.R."/>
            <person name="Wilson R.K."/>
        </authorList>
    </citation>
    <scope>NUCLEOTIDE SEQUENCE [LARGE SCALE GENOMIC DNA]</scope>
    <source>
        <strain evidence="1 2">DP7</strain>
    </source>
</reference>